<dbReference type="KEGG" id="hje:HacjB3_05910"/>
<evidence type="ECO:0000313" key="4">
    <source>
        <dbReference type="Proteomes" id="UP000011645"/>
    </source>
</evidence>
<evidence type="ECO:0000313" key="2">
    <source>
        <dbReference type="EMBL" id="ELY39945.1"/>
    </source>
</evidence>
<reference evidence="2 4" key="2">
    <citation type="journal article" date="2014" name="PLoS Genet.">
        <title>Phylogenetically driven sequencing of extremely halophilic archaea reveals strategies for static and dynamic osmo-response.</title>
        <authorList>
            <person name="Becker E.A."/>
            <person name="Seitzer P.M."/>
            <person name="Tritt A."/>
            <person name="Larsen D."/>
            <person name="Krusor M."/>
            <person name="Yao A.I."/>
            <person name="Wu D."/>
            <person name="Madern D."/>
            <person name="Eisen J.A."/>
            <person name="Darling A.E."/>
            <person name="Facciotti M.T."/>
        </authorList>
    </citation>
    <scope>NUCLEOTIDE SEQUENCE [LARGE SCALE GENOMIC DNA]</scope>
    <source>
        <strain evidence="2">B3</strain>
        <strain evidence="4">DSM 18796 / CECT 7217 / JCM 14584 / KCTC 4019 / B3</strain>
    </source>
</reference>
<evidence type="ECO:0000313" key="3">
    <source>
        <dbReference type="Proteomes" id="UP000000390"/>
    </source>
</evidence>
<dbReference type="GeneID" id="9418987"/>
<dbReference type="Proteomes" id="UP000011645">
    <property type="component" value="Unassembled WGS sequence"/>
</dbReference>
<reference evidence="1 3" key="1">
    <citation type="journal article" date="2010" name="J. Bacteriol.">
        <title>Complete genome sequence of Halalkalicoccus jeotgali B3(T), an extremely halophilic archaeon.</title>
        <authorList>
            <person name="Roh S.W."/>
            <person name="Nam Y.D."/>
            <person name="Nam S.H."/>
            <person name="Choi S.H."/>
            <person name="Park H.S."/>
            <person name="Bae J.W."/>
        </authorList>
    </citation>
    <scope>NUCLEOTIDE SEQUENCE [LARGE SCALE GENOMIC DNA]</scope>
    <source>
        <strain evidence="1">B3</strain>
        <strain evidence="3">DSM 18796 / CECT 7217 / JCM 14584 / KCTC 4019 / B3</strain>
    </source>
</reference>
<dbReference type="RefSeq" id="WP_008414751.1">
    <property type="nucleotide sequence ID" value="NC_014297.1"/>
</dbReference>
<sequence length="115" mass="13189">MGEDEVKERVKELLLEHEGSDDPITSREINEETNLDNIGSFPSTRAVIRELVLEDQLPIAATSQGYFIIQDENELSEYVDQLESRVMNITDRKFAVQRAALNWDEGFTDEDDDIL</sequence>
<organism evidence="1 3">
    <name type="scientific">Halalkalicoccus jeotgali (strain DSM 18796 / CECT 7217 / JCM 14584 / KCTC 4019 / B3)</name>
    <dbReference type="NCBI Taxonomy" id="795797"/>
    <lineage>
        <taxon>Archaea</taxon>
        <taxon>Methanobacteriati</taxon>
        <taxon>Methanobacteriota</taxon>
        <taxon>Stenosarchaea group</taxon>
        <taxon>Halobacteria</taxon>
        <taxon>Halobacteriales</taxon>
        <taxon>Halococcaceae</taxon>
        <taxon>Halalkalicoccus</taxon>
    </lineage>
</organism>
<dbReference type="EMBL" id="AOHV01000012">
    <property type="protein sequence ID" value="ELY39945.1"/>
    <property type="molecule type" value="Genomic_DNA"/>
</dbReference>
<dbReference type="HOGENOM" id="CLU_2103414_0_0_2"/>
<dbReference type="AlphaFoldDB" id="D8JA51"/>
<name>D8JA51_HALJB</name>
<dbReference type="Proteomes" id="UP000000390">
    <property type="component" value="Chromosome"/>
</dbReference>
<evidence type="ECO:0000313" key="1">
    <source>
        <dbReference type="EMBL" id="ADJ14573.1"/>
    </source>
</evidence>
<dbReference type="EMBL" id="CP002062">
    <property type="protein sequence ID" value="ADJ14573.1"/>
    <property type="molecule type" value="Genomic_DNA"/>
</dbReference>
<protein>
    <submittedName>
        <fullName evidence="1">Uncharacterized protein</fullName>
    </submittedName>
</protein>
<keyword evidence="4" id="KW-1185">Reference proteome</keyword>
<accession>D8JA51</accession>
<gene>
    <name evidence="1" type="ordered locus">HacjB3_05910</name>
    <name evidence="2" type="ORF">C497_04282</name>
</gene>
<dbReference type="eggNOG" id="ENOG502N65W">
    <property type="taxonomic scope" value="Archaea"/>
</dbReference>
<proteinExistence type="predicted"/>
<dbReference type="OrthoDB" id="265600at2157"/>